<accession>G0U1Z7</accession>
<dbReference type="SUPFAM" id="SSF56219">
    <property type="entry name" value="DNase I-like"/>
    <property type="match status" value="1"/>
</dbReference>
<evidence type="ECO:0000313" key="4">
    <source>
        <dbReference type="EMBL" id="CCC50299.1"/>
    </source>
</evidence>
<name>G0U1Z7_TRYVY</name>
<evidence type="ECO:0000256" key="2">
    <source>
        <dbReference type="ARBA" id="ARBA00022801"/>
    </source>
</evidence>
<dbReference type="Gene3D" id="3.60.10.10">
    <property type="entry name" value="Endonuclease/exonuclease/phosphatase"/>
    <property type="match status" value="1"/>
</dbReference>
<evidence type="ECO:0000256" key="1">
    <source>
        <dbReference type="ARBA" id="ARBA00010774"/>
    </source>
</evidence>
<comment type="similarity">
    <text evidence="1">Belongs to the CCR4/nocturin family.</text>
</comment>
<dbReference type="OMA" id="PRWTAWH"/>
<dbReference type="GO" id="GO:0006139">
    <property type="term" value="P:nucleobase-containing compound metabolic process"/>
    <property type="evidence" value="ECO:0007669"/>
    <property type="project" value="UniProtKB-ARBA"/>
</dbReference>
<keyword evidence="2" id="KW-0378">Hydrolase</keyword>
<sequence length="537" mass="60362">MFGLTTLRLSSSVTGGPVQGLQAGVRTLIQPCLAEDLQRDAVMLRRRAAELAQLEPDKEAPAYKPPLPRAWVKAPMSRLSTSLSRRDWFRLMQFNMMTDVWNVPSATTASISPVHGVRPYVPGFTRKGADPNAFFPYDNGVDTDVPAFLRQDFRRAFLVNEIGYYDPDIVCLHEVNRSFFNDVLLKYVRYRGYGTLYQSSRGYGVRALRKGDDPSLPRHKGKIGEMEDIGNVVLFHKGRFVPILMPGKDLVQNLHFAHIVSMRDRVTNMTLNVACVQYTAGDSAEAEQIRLHEARQTLQVLDAIHRNDTDRAHMSSVVCGDFNNVGDDDASVQFMHERFFSTYDVVGGPRWTTWFHEDPAASERYAKYFACNRVGYERSDASKRAKREVAAYTRLRNIGKGAGKVCASGMELVGEQLAPVAPEGSSTERQGAESLVMEQDVKHEERPSSDGGVCEDMLMVRKQAMKAAGIVQRTQDFIFYDPQTLALHQVLDVPEEQHVDEQQLLPCSRHPSHHIHLVVDVSFTDPFPDVGEKSLKN</sequence>
<dbReference type="AlphaFoldDB" id="G0U1Z7"/>
<dbReference type="VEuPathDB" id="TriTrypDB:TvY486_0901220"/>
<dbReference type="InterPro" id="IPR005135">
    <property type="entry name" value="Endo/exonuclease/phosphatase"/>
</dbReference>
<dbReference type="EMBL" id="HE573025">
    <property type="protein sequence ID" value="CCC50299.1"/>
    <property type="molecule type" value="Genomic_DNA"/>
</dbReference>
<proteinExistence type="inferred from homology"/>
<dbReference type="GO" id="GO:0000175">
    <property type="term" value="F:3'-5'-RNA exonuclease activity"/>
    <property type="evidence" value="ECO:0007669"/>
    <property type="project" value="TreeGrafter"/>
</dbReference>
<evidence type="ECO:0000259" key="3">
    <source>
        <dbReference type="Pfam" id="PF03372"/>
    </source>
</evidence>
<dbReference type="InterPro" id="IPR050410">
    <property type="entry name" value="CCR4/nocturin_mRNA_transcr"/>
</dbReference>
<dbReference type="PANTHER" id="PTHR12121">
    <property type="entry name" value="CARBON CATABOLITE REPRESSOR PROTEIN 4"/>
    <property type="match status" value="1"/>
</dbReference>
<organism evidence="4">
    <name type="scientific">Trypanosoma vivax (strain Y486)</name>
    <dbReference type="NCBI Taxonomy" id="1055687"/>
    <lineage>
        <taxon>Eukaryota</taxon>
        <taxon>Discoba</taxon>
        <taxon>Euglenozoa</taxon>
        <taxon>Kinetoplastea</taxon>
        <taxon>Metakinetoplastina</taxon>
        <taxon>Trypanosomatida</taxon>
        <taxon>Trypanosomatidae</taxon>
        <taxon>Trypanosoma</taxon>
        <taxon>Duttonella</taxon>
    </lineage>
</organism>
<dbReference type="Pfam" id="PF03372">
    <property type="entry name" value="Exo_endo_phos"/>
    <property type="match status" value="1"/>
</dbReference>
<protein>
    <recommendedName>
        <fullName evidence="3">Endonuclease/exonuclease/phosphatase domain-containing protein</fullName>
    </recommendedName>
</protein>
<dbReference type="InterPro" id="IPR036691">
    <property type="entry name" value="Endo/exonu/phosph_ase_sf"/>
</dbReference>
<feature type="domain" description="Endonuclease/exonuclease/phosphatase" evidence="3">
    <location>
        <begin position="152"/>
        <end position="497"/>
    </location>
</feature>
<dbReference type="PANTHER" id="PTHR12121:SF45">
    <property type="entry name" value="NOCTURNIN"/>
    <property type="match status" value="1"/>
</dbReference>
<reference evidence="4" key="1">
    <citation type="journal article" date="2012" name="Proc. Natl. Acad. Sci. U.S.A.">
        <title>Antigenic diversity is generated by distinct evolutionary mechanisms in African trypanosome species.</title>
        <authorList>
            <person name="Jackson A.P."/>
            <person name="Berry A."/>
            <person name="Aslett M."/>
            <person name="Allison H.C."/>
            <person name="Burton P."/>
            <person name="Vavrova-Anderson J."/>
            <person name="Brown R."/>
            <person name="Browne H."/>
            <person name="Corton N."/>
            <person name="Hauser H."/>
            <person name="Gamble J."/>
            <person name="Gilderthorp R."/>
            <person name="Marcello L."/>
            <person name="McQuillan J."/>
            <person name="Otto T.D."/>
            <person name="Quail M.A."/>
            <person name="Sanders M.J."/>
            <person name="van Tonder A."/>
            <person name="Ginger M.L."/>
            <person name="Field M.C."/>
            <person name="Barry J.D."/>
            <person name="Hertz-Fowler C."/>
            <person name="Berriman M."/>
        </authorList>
    </citation>
    <scope>NUCLEOTIDE SEQUENCE</scope>
    <source>
        <strain evidence="4">Y486</strain>
    </source>
</reference>
<gene>
    <name evidence="4" type="ORF">TVY486_0901220</name>
</gene>